<dbReference type="EMBL" id="CM029040">
    <property type="protein sequence ID" value="KAG2638386.1"/>
    <property type="molecule type" value="Genomic_DNA"/>
</dbReference>
<sequence length="162" mass="17711">MRRSTGGRRERERRALSGGWVEASRGLKLVCLPRVSPSVSPDTCPSCIGSPLKTAPLTYSLRPRRAVPSVCHPSPSAFPSSSQLEACPLSSQISYAKLDSFQISYAKLDLGRNDLKLIAVHQTDITPWWIQDIWQQLVDAVQHEGVPKNELKGGGTKAFPCG</sequence>
<organism evidence="1 2">
    <name type="scientific">Panicum virgatum</name>
    <name type="common">Blackwell switchgrass</name>
    <dbReference type="NCBI Taxonomy" id="38727"/>
    <lineage>
        <taxon>Eukaryota</taxon>
        <taxon>Viridiplantae</taxon>
        <taxon>Streptophyta</taxon>
        <taxon>Embryophyta</taxon>
        <taxon>Tracheophyta</taxon>
        <taxon>Spermatophyta</taxon>
        <taxon>Magnoliopsida</taxon>
        <taxon>Liliopsida</taxon>
        <taxon>Poales</taxon>
        <taxon>Poaceae</taxon>
        <taxon>PACMAD clade</taxon>
        <taxon>Panicoideae</taxon>
        <taxon>Panicodae</taxon>
        <taxon>Paniceae</taxon>
        <taxon>Panicinae</taxon>
        <taxon>Panicum</taxon>
        <taxon>Panicum sect. Hiantes</taxon>
    </lineage>
</organism>
<protein>
    <submittedName>
        <fullName evidence="1">Uncharacterized protein</fullName>
    </submittedName>
</protein>
<dbReference type="Proteomes" id="UP000823388">
    <property type="component" value="Chromosome 2N"/>
</dbReference>
<evidence type="ECO:0000313" key="2">
    <source>
        <dbReference type="Proteomes" id="UP000823388"/>
    </source>
</evidence>
<evidence type="ECO:0000313" key="1">
    <source>
        <dbReference type="EMBL" id="KAG2638386.1"/>
    </source>
</evidence>
<accession>A0A8T0VXJ5</accession>
<dbReference type="AlphaFoldDB" id="A0A8T0VXJ5"/>
<name>A0A8T0VXJ5_PANVG</name>
<proteinExistence type="predicted"/>
<reference evidence="1" key="1">
    <citation type="submission" date="2020-05" db="EMBL/GenBank/DDBJ databases">
        <title>WGS assembly of Panicum virgatum.</title>
        <authorList>
            <person name="Lovell J.T."/>
            <person name="Jenkins J."/>
            <person name="Shu S."/>
            <person name="Juenger T.E."/>
            <person name="Schmutz J."/>
        </authorList>
    </citation>
    <scope>NUCLEOTIDE SEQUENCE</scope>
    <source>
        <strain evidence="1">AP13</strain>
    </source>
</reference>
<keyword evidence="2" id="KW-1185">Reference proteome</keyword>
<comment type="caution">
    <text evidence="1">The sequence shown here is derived from an EMBL/GenBank/DDBJ whole genome shotgun (WGS) entry which is preliminary data.</text>
</comment>
<gene>
    <name evidence="1" type="ORF">PVAP13_2NG590900</name>
</gene>